<sequence>MIEKWIHIECIFINKWGSKIINEIHKAVKEGRMERPDDLFYGYSMSIAIRLDLIGRLVQRLTKHFVEIENYLIDVKEEYIFTQKNDGFALRINDDLKLDLLIDIDAFLFEVNSCCELLGQYMYELYTALGIPLSRDKIGKTQAEILRGKGIDTSWFRKLDDSRNFFIHHAAPYIAIDVTDYESKNLIIMKDNLKTFTDPKKYMTLATLVEIREGFRKSLSIFQEHLINCVSSASS</sequence>
<evidence type="ECO:0000313" key="2">
    <source>
        <dbReference type="Proteomes" id="UP001233836"/>
    </source>
</evidence>
<dbReference type="Proteomes" id="UP001233836">
    <property type="component" value="Unassembled WGS sequence"/>
</dbReference>
<dbReference type="RefSeq" id="WP_307215233.1">
    <property type="nucleotide sequence ID" value="NZ_JAUSTI010000004.1"/>
</dbReference>
<evidence type="ECO:0000313" key="1">
    <source>
        <dbReference type="EMBL" id="MDQ0170586.1"/>
    </source>
</evidence>
<evidence type="ECO:0008006" key="3">
    <source>
        <dbReference type="Google" id="ProtNLM"/>
    </source>
</evidence>
<comment type="caution">
    <text evidence="1">The sequence shown here is derived from an EMBL/GenBank/DDBJ whole genome shotgun (WGS) entry which is preliminary data.</text>
</comment>
<reference evidence="1 2" key="1">
    <citation type="submission" date="2023-07" db="EMBL/GenBank/DDBJ databases">
        <title>Sorghum-associated microbial communities from plants grown in Nebraska, USA.</title>
        <authorList>
            <person name="Schachtman D."/>
        </authorList>
    </citation>
    <scope>NUCLEOTIDE SEQUENCE [LARGE SCALE GENOMIC DNA]</scope>
    <source>
        <strain evidence="1 2">DS1314</strain>
    </source>
</reference>
<dbReference type="EMBL" id="JAUSTI010000004">
    <property type="protein sequence ID" value="MDQ0170586.1"/>
    <property type="molecule type" value="Genomic_DNA"/>
</dbReference>
<protein>
    <recommendedName>
        <fullName evidence="3">Cthe-2314-like HEPN domain-containing protein</fullName>
    </recommendedName>
</protein>
<proteinExistence type="predicted"/>
<accession>A0ABT9WBF4</accession>
<keyword evidence="2" id="KW-1185">Reference proteome</keyword>
<organism evidence="1 2">
    <name type="scientific">Paenibacillus tundrae</name>
    <dbReference type="NCBI Taxonomy" id="528187"/>
    <lineage>
        <taxon>Bacteria</taxon>
        <taxon>Bacillati</taxon>
        <taxon>Bacillota</taxon>
        <taxon>Bacilli</taxon>
        <taxon>Bacillales</taxon>
        <taxon>Paenibacillaceae</taxon>
        <taxon>Paenibacillus</taxon>
    </lineage>
</organism>
<gene>
    <name evidence="1" type="ORF">J2T19_002028</name>
</gene>
<name>A0ABT9WBF4_9BACL</name>